<dbReference type="PANTHER" id="PTHR30055:SF238">
    <property type="entry name" value="MYCOFACTOCIN BIOSYNTHESIS TRANSCRIPTIONAL REGULATOR MFTR-RELATED"/>
    <property type="match status" value="1"/>
</dbReference>
<accession>A0ABU0XC73</accession>
<dbReference type="InterPro" id="IPR009057">
    <property type="entry name" value="Homeodomain-like_sf"/>
</dbReference>
<keyword evidence="3" id="KW-0804">Transcription</keyword>
<feature type="domain" description="HTH tetR-type" evidence="5">
    <location>
        <begin position="18"/>
        <end position="78"/>
    </location>
</feature>
<dbReference type="Pfam" id="PF00440">
    <property type="entry name" value="TetR_N"/>
    <property type="match status" value="1"/>
</dbReference>
<dbReference type="SUPFAM" id="SSF46689">
    <property type="entry name" value="Homeodomain-like"/>
    <property type="match status" value="1"/>
</dbReference>
<organism evidence="6 7">
    <name type="scientific">Microbacterium capsulatum</name>
    <dbReference type="NCBI Taxonomy" id="3041921"/>
    <lineage>
        <taxon>Bacteria</taxon>
        <taxon>Bacillati</taxon>
        <taxon>Actinomycetota</taxon>
        <taxon>Actinomycetes</taxon>
        <taxon>Micrococcales</taxon>
        <taxon>Microbacteriaceae</taxon>
        <taxon>Microbacterium</taxon>
    </lineage>
</organism>
<keyword evidence="7" id="KW-1185">Reference proteome</keyword>
<feature type="DNA-binding region" description="H-T-H motif" evidence="4">
    <location>
        <begin position="41"/>
        <end position="60"/>
    </location>
</feature>
<dbReference type="RefSeq" id="WP_308487645.1">
    <property type="nucleotide sequence ID" value="NZ_JAVFCB010000001.1"/>
</dbReference>
<dbReference type="InterPro" id="IPR050109">
    <property type="entry name" value="HTH-type_TetR-like_transc_reg"/>
</dbReference>
<name>A0ABU0XC73_9MICO</name>
<evidence type="ECO:0000259" key="5">
    <source>
        <dbReference type="PROSITE" id="PS50977"/>
    </source>
</evidence>
<dbReference type="EMBL" id="JAVFCB010000001">
    <property type="protein sequence ID" value="MDQ4212716.1"/>
    <property type="molecule type" value="Genomic_DNA"/>
</dbReference>
<evidence type="ECO:0000256" key="4">
    <source>
        <dbReference type="PROSITE-ProRule" id="PRU00335"/>
    </source>
</evidence>
<evidence type="ECO:0000256" key="1">
    <source>
        <dbReference type="ARBA" id="ARBA00023015"/>
    </source>
</evidence>
<dbReference type="PRINTS" id="PR00455">
    <property type="entry name" value="HTHTETR"/>
</dbReference>
<evidence type="ECO:0000256" key="3">
    <source>
        <dbReference type="ARBA" id="ARBA00023163"/>
    </source>
</evidence>
<proteinExistence type="predicted"/>
<dbReference type="PROSITE" id="PS50977">
    <property type="entry name" value="HTH_TETR_2"/>
    <property type="match status" value="1"/>
</dbReference>
<protein>
    <submittedName>
        <fullName evidence="6">Helix-turn-helix domain-containing protein</fullName>
    </submittedName>
</protein>
<dbReference type="Proteomes" id="UP001230289">
    <property type="component" value="Unassembled WGS sequence"/>
</dbReference>
<dbReference type="InterPro" id="IPR001647">
    <property type="entry name" value="HTH_TetR"/>
</dbReference>
<evidence type="ECO:0000256" key="2">
    <source>
        <dbReference type="ARBA" id="ARBA00023125"/>
    </source>
</evidence>
<reference evidence="6 7" key="1">
    <citation type="submission" date="2023-08" db="EMBL/GenBank/DDBJ databases">
        <title>Microbacterium sp. nov., isolated from a waste landfill.</title>
        <authorList>
            <person name="Wen W."/>
        </authorList>
    </citation>
    <scope>NUCLEOTIDE SEQUENCE [LARGE SCALE GENOMIC DNA]</scope>
    <source>
        <strain evidence="6 7">ASV81</strain>
    </source>
</reference>
<gene>
    <name evidence="6" type="ORF">RBR11_02170</name>
</gene>
<evidence type="ECO:0000313" key="6">
    <source>
        <dbReference type="EMBL" id="MDQ4212716.1"/>
    </source>
</evidence>
<dbReference type="Gene3D" id="1.10.357.10">
    <property type="entry name" value="Tetracycline Repressor, domain 2"/>
    <property type="match status" value="1"/>
</dbReference>
<dbReference type="PANTHER" id="PTHR30055">
    <property type="entry name" value="HTH-TYPE TRANSCRIPTIONAL REGULATOR RUTR"/>
    <property type="match status" value="1"/>
</dbReference>
<sequence length="201" mass="21665">MAIRQPLAPDLEPALRWDATQRRLLDAAEELIRTRGVHGLTIAELARTAGLSRPTVYRSWSGADEVVRATLLRRVLVLLAAGDQAAATRADIVAEVMRFAAALGADPLFAALLEREPEVFTRYMLQRFGTSQRVILSHLSSAIAVAQAGGSVRQGASDEIAVMLLLIAQSAILSHGTVSDLLDRAAWTRELAAALDGHLRP</sequence>
<keyword evidence="1" id="KW-0805">Transcription regulation</keyword>
<evidence type="ECO:0000313" key="7">
    <source>
        <dbReference type="Proteomes" id="UP001230289"/>
    </source>
</evidence>
<comment type="caution">
    <text evidence="6">The sequence shown here is derived from an EMBL/GenBank/DDBJ whole genome shotgun (WGS) entry which is preliminary data.</text>
</comment>
<keyword evidence="2 4" id="KW-0238">DNA-binding</keyword>